<protein>
    <submittedName>
        <fullName evidence="2">Uncharacterized protein</fullName>
    </submittedName>
</protein>
<dbReference type="AlphaFoldDB" id="A0A183BKT8"/>
<organism evidence="1 2">
    <name type="scientific">Globodera pallida</name>
    <name type="common">Potato cyst nematode worm</name>
    <name type="synonym">Heterodera pallida</name>
    <dbReference type="NCBI Taxonomy" id="36090"/>
    <lineage>
        <taxon>Eukaryota</taxon>
        <taxon>Metazoa</taxon>
        <taxon>Ecdysozoa</taxon>
        <taxon>Nematoda</taxon>
        <taxon>Chromadorea</taxon>
        <taxon>Rhabditida</taxon>
        <taxon>Tylenchina</taxon>
        <taxon>Tylenchomorpha</taxon>
        <taxon>Tylenchoidea</taxon>
        <taxon>Heteroderidae</taxon>
        <taxon>Heteroderinae</taxon>
        <taxon>Globodera</taxon>
    </lineage>
</organism>
<reference evidence="2" key="3">
    <citation type="submission" date="2016-06" db="UniProtKB">
        <authorList>
            <consortium name="WormBaseParasite"/>
        </authorList>
    </citation>
    <scope>IDENTIFICATION</scope>
</reference>
<name>A0A183BKT8_GLOPA</name>
<reference evidence="1" key="1">
    <citation type="submission" date="2013-12" db="EMBL/GenBank/DDBJ databases">
        <authorList>
            <person name="Aslett M."/>
        </authorList>
    </citation>
    <scope>NUCLEOTIDE SEQUENCE [LARGE SCALE GENOMIC DNA]</scope>
    <source>
        <strain evidence="1">Lindley</strain>
    </source>
</reference>
<reference evidence="1" key="2">
    <citation type="submission" date="2014-05" db="EMBL/GenBank/DDBJ databases">
        <title>The genome and life-stage specific transcriptomes of Globodera pallida elucidate key aspects of plant parasitism by a cyst nematode.</title>
        <authorList>
            <person name="Cotton J.A."/>
            <person name="Lilley C.J."/>
            <person name="Jones L.M."/>
            <person name="Kikuchi T."/>
            <person name="Reid A.J."/>
            <person name="Thorpe P."/>
            <person name="Tsai I.J."/>
            <person name="Beasley H."/>
            <person name="Blok V."/>
            <person name="Cock P.J.A."/>
            <person name="Van den Akker S.E."/>
            <person name="Holroyd N."/>
            <person name="Hunt M."/>
            <person name="Mantelin S."/>
            <person name="Naghra H."/>
            <person name="Pain A."/>
            <person name="Palomares-Rius J.E."/>
            <person name="Zarowiecki M."/>
            <person name="Berriman M."/>
            <person name="Jones J.T."/>
            <person name="Urwin P.E."/>
        </authorList>
    </citation>
    <scope>NUCLEOTIDE SEQUENCE [LARGE SCALE GENOMIC DNA]</scope>
    <source>
        <strain evidence="1">Lindley</strain>
    </source>
</reference>
<evidence type="ECO:0000313" key="2">
    <source>
        <dbReference type="WBParaSite" id="GPLIN_000121900"/>
    </source>
</evidence>
<dbReference type="Proteomes" id="UP000050741">
    <property type="component" value="Unassembled WGS sequence"/>
</dbReference>
<dbReference type="WBParaSite" id="GPLIN_000121900">
    <property type="protein sequence ID" value="GPLIN_000121900"/>
    <property type="gene ID" value="GPLIN_000121900"/>
</dbReference>
<sequence length="85" mass="9720">MIAPAKLRQILELRRGADEAKKGSNNQHKEILDIHVQLRPWRVTTANELFGKDSSVELPNVFAVEFQLENAAKYIRLDMLAFAPF</sequence>
<keyword evidence="1" id="KW-1185">Reference proteome</keyword>
<proteinExistence type="predicted"/>
<accession>A0A183BKT8</accession>
<evidence type="ECO:0000313" key="1">
    <source>
        <dbReference type="Proteomes" id="UP000050741"/>
    </source>
</evidence>